<keyword evidence="14 21" id="KW-1133">Transmembrane helix</keyword>
<dbReference type="GO" id="GO:0046983">
    <property type="term" value="F:protein dimerization activity"/>
    <property type="evidence" value="ECO:0007669"/>
    <property type="project" value="InterPro"/>
</dbReference>
<comment type="function">
    <text evidence="19">Member of the two-component regulatory system NreB/NreC involved in the control of dissimilatory nitrate/nitrite reduction in response to oxygen. NreB functions as a direct oxygen sensor histidine kinase which is autophosphorylated, in the absence of oxygen, probably at the conserved histidine residue, and transfers its phosphate group probably to a conserved aspartate residue of NreC. NreB/NreC activates the expression of the nitrate (narGHJI) and nitrite (nir) reductase operons, as well as the putative nitrate transporter gene narT.</text>
</comment>
<dbReference type="GO" id="GO:0046872">
    <property type="term" value="F:metal ion binding"/>
    <property type="evidence" value="ECO:0007669"/>
    <property type="project" value="UniProtKB-KW"/>
</dbReference>
<reference evidence="23 24" key="2">
    <citation type="journal article" date="2018" name="Int. J. Syst. Evol. Microbiol.">
        <title>Marinobacterium aestuarii sp. nov., a benzene-degrading marine bacterium isolated from estuary sediment.</title>
        <authorList>
            <person name="Bae S.S."/>
            <person name="Jung J."/>
            <person name="Chung D."/>
            <person name="Baek K."/>
        </authorList>
    </citation>
    <scope>NUCLEOTIDE SEQUENCE [LARGE SCALE GENOMIC DNA]</scope>
    <source>
        <strain evidence="23 24">ST58-10</strain>
    </source>
</reference>
<dbReference type="PANTHER" id="PTHR24421:SF59">
    <property type="entry name" value="OXYGEN SENSOR HISTIDINE KINASE NREB"/>
    <property type="match status" value="1"/>
</dbReference>
<keyword evidence="10" id="KW-0808">Transferase</keyword>
<dbReference type="Pfam" id="PF02518">
    <property type="entry name" value="HATPase_c"/>
    <property type="match status" value="1"/>
</dbReference>
<dbReference type="SMART" id="SM00387">
    <property type="entry name" value="HATPase_c"/>
    <property type="match status" value="1"/>
</dbReference>
<sequence length="449" mass="50017">MSLKAKLLLLAILPLLLVSSLVTMVSLQQARNLSEQEIRIFEDNLLSTKQRELQNYVSLALTSIDHIVANADVHDEAAKIEVMRILSDLTFGDDGYFFVYDRNGKVLVHPILTDLVGQDLYDMQDARGDYVIRSLLQRAREGGGFHRYLWQKPSRGESEEKLGYVVSLPKWGWMLGTGLYIDDITEEVAKIRSEVTRNIRNTFFTVLLIVAAAVAVIIVIGIALNLHESRLADGRLRSLAHKSIQLQVSQRRGFARELHDGINQLMVSVKFRIESALNKLSKAGDSASATADLHHAMAVLNEAIQEVRRVSHNLRPSILDDLGLEPALRNLLDEFKLRTGILVDLRLSLPAARLNDDIETTLYRVVQEALTNIEKHADASHLLVRSWYSSGLLWLELKDNGCGFDPDDLSPQAGIGLRNIRDRLELLGGELALESAPGEGARLCIGLPA</sequence>
<dbReference type="InterPro" id="IPR011712">
    <property type="entry name" value="Sig_transdc_His_kin_sub3_dim/P"/>
</dbReference>
<dbReference type="InterPro" id="IPR033480">
    <property type="entry name" value="sCache_2"/>
</dbReference>
<evidence type="ECO:0000256" key="8">
    <source>
        <dbReference type="ARBA" id="ARBA00022485"/>
    </source>
</evidence>
<dbReference type="Gene3D" id="1.20.5.1930">
    <property type="match status" value="1"/>
</dbReference>
<organism evidence="23 24">
    <name type="scientific">Marinobacterium aestuarii</name>
    <dbReference type="NCBI Taxonomy" id="1821621"/>
    <lineage>
        <taxon>Bacteria</taxon>
        <taxon>Pseudomonadati</taxon>
        <taxon>Pseudomonadota</taxon>
        <taxon>Gammaproteobacteria</taxon>
        <taxon>Oceanospirillales</taxon>
        <taxon>Oceanospirillaceae</taxon>
        <taxon>Marinobacterium</taxon>
    </lineage>
</organism>
<evidence type="ECO:0000313" key="24">
    <source>
        <dbReference type="Proteomes" id="UP000078070"/>
    </source>
</evidence>
<keyword evidence="24" id="KW-1185">Reference proteome</keyword>
<dbReference type="PROSITE" id="PS50109">
    <property type="entry name" value="HIS_KIN"/>
    <property type="match status" value="1"/>
</dbReference>
<reference evidence="24" key="1">
    <citation type="submission" date="2016-05" db="EMBL/GenBank/DDBJ databases">
        <authorList>
            <person name="Baek K."/>
            <person name="Yang S.-J."/>
        </authorList>
    </citation>
    <scope>NUCLEOTIDE SEQUENCE [LARGE SCALE GENOMIC DNA]</scope>
    <source>
        <strain evidence="24">ST58-10</strain>
    </source>
</reference>
<dbReference type="SUPFAM" id="SSF55874">
    <property type="entry name" value="ATPase domain of HSP90 chaperone/DNA topoisomerase II/histidine kinase"/>
    <property type="match status" value="1"/>
</dbReference>
<dbReference type="Pfam" id="PF17200">
    <property type="entry name" value="sCache_2"/>
    <property type="match status" value="1"/>
</dbReference>
<evidence type="ECO:0000256" key="3">
    <source>
        <dbReference type="ARBA" id="ARBA00004496"/>
    </source>
</evidence>
<dbReference type="InterPro" id="IPR005467">
    <property type="entry name" value="His_kinase_dom"/>
</dbReference>
<comment type="catalytic activity">
    <reaction evidence="1">
        <text>ATP + protein L-histidine = ADP + protein N-phospho-L-histidine.</text>
        <dbReference type="EC" id="2.7.13.3"/>
    </reaction>
</comment>
<evidence type="ECO:0000259" key="22">
    <source>
        <dbReference type="PROSITE" id="PS50109"/>
    </source>
</evidence>
<gene>
    <name evidence="23" type="ORF">A8C75_06625</name>
</gene>
<keyword evidence="18 21" id="KW-0472">Membrane</keyword>
<dbReference type="InterPro" id="IPR003594">
    <property type="entry name" value="HATPase_dom"/>
</dbReference>
<accession>A0A1A9F5J8</accession>
<dbReference type="GO" id="GO:0005737">
    <property type="term" value="C:cytoplasm"/>
    <property type="evidence" value="ECO:0007669"/>
    <property type="project" value="UniProtKB-SubCell"/>
</dbReference>
<evidence type="ECO:0000256" key="21">
    <source>
        <dbReference type="SAM" id="Phobius"/>
    </source>
</evidence>
<dbReference type="GO" id="GO:0005886">
    <property type="term" value="C:plasma membrane"/>
    <property type="evidence" value="ECO:0007669"/>
    <property type="project" value="UniProtKB-SubCell"/>
</dbReference>
<dbReference type="Pfam" id="PF07730">
    <property type="entry name" value="HisKA_3"/>
    <property type="match status" value="1"/>
</dbReference>
<evidence type="ECO:0000256" key="5">
    <source>
        <dbReference type="ARBA" id="ARBA00012438"/>
    </source>
</evidence>
<evidence type="ECO:0000256" key="4">
    <source>
        <dbReference type="ARBA" id="ARBA00004651"/>
    </source>
</evidence>
<dbReference type="CDD" id="cd12912">
    <property type="entry name" value="PDC2_MCP_like"/>
    <property type="match status" value="1"/>
</dbReference>
<dbReference type="Proteomes" id="UP000078070">
    <property type="component" value="Chromosome"/>
</dbReference>
<evidence type="ECO:0000256" key="1">
    <source>
        <dbReference type="ARBA" id="ARBA00000085"/>
    </source>
</evidence>
<keyword evidence="15" id="KW-0408">Iron</keyword>
<comment type="cofactor">
    <cofactor evidence="2">
        <name>[4Fe-4S] cluster</name>
        <dbReference type="ChEBI" id="CHEBI:49883"/>
    </cofactor>
</comment>
<dbReference type="InterPro" id="IPR004358">
    <property type="entry name" value="Sig_transdc_His_kin-like_C"/>
</dbReference>
<name>A0A1A9F5J8_9GAMM</name>
<evidence type="ECO:0000256" key="10">
    <source>
        <dbReference type="ARBA" id="ARBA00022679"/>
    </source>
</evidence>
<evidence type="ECO:0000256" key="18">
    <source>
        <dbReference type="ARBA" id="ARBA00023136"/>
    </source>
</evidence>
<dbReference type="EC" id="2.7.13.3" evidence="5"/>
<dbReference type="Gene3D" id="3.30.450.20">
    <property type="entry name" value="PAS domain"/>
    <property type="match status" value="1"/>
</dbReference>
<keyword evidence="12" id="KW-0479">Metal-binding</keyword>
<evidence type="ECO:0000256" key="7">
    <source>
        <dbReference type="ARBA" id="ARBA00022475"/>
    </source>
</evidence>
<evidence type="ECO:0000256" key="14">
    <source>
        <dbReference type="ARBA" id="ARBA00022989"/>
    </source>
</evidence>
<keyword evidence="13 23" id="KW-0418">Kinase</keyword>
<evidence type="ECO:0000256" key="20">
    <source>
        <dbReference type="ARBA" id="ARBA00030800"/>
    </source>
</evidence>
<dbReference type="InterPro" id="IPR017171">
    <property type="entry name" value="Sig_transdc_His_kinase_MctS"/>
</dbReference>
<evidence type="ECO:0000256" key="15">
    <source>
        <dbReference type="ARBA" id="ARBA00023004"/>
    </source>
</evidence>
<dbReference type="AlphaFoldDB" id="A0A1A9F5J8"/>
<evidence type="ECO:0000256" key="16">
    <source>
        <dbReference type="ARBA" id="ARBA00023012"/>
    </source>
</evidence>
<evidence type="ECO:0000256" key="19">
    <source>
        <dbReference type="ARBA" id="ARBA00024827"/>
    </source>
</evidence>
<dbReference type="OrthoDB" id="9797605at2"/>
<evidence type="ECO:0000256" key="11">
    <source>
        <dbReference type="ARBA" id="ARBA00022692"/>
    </source>
</evidence>
<evidence type="ECO:0000256" key="17">
    <source>
        <dbReference type="ARBA" id="ARBA00023014"/>
    </source>
</evidence>
<keyword evidence="11 21" id="KW-0812">Transmembrane</keyword>
<dbReference type="Gene3D" id="3.30.565.10">
    <property type="entry name" value="Histidine kinase-like ATPase, C-terminal domain"/>
    <property type="match status" value="1"/>
</dbReference>
<keyword evidence="9" id="KW-0963">Cytoplasm</keyword>
<dbReference type="SMART" id="SM01049">
    <property type="entry name" value="Cache_2"/>
    <property type="match status" value="1"/>
</dbReference>
<dbReference type="InterPro" id="IPR036890">
    <property type="entry name" value="HATPase_C_sf"/>
</dbReference>
<dbReference type="PRINTS" id="PR00344">
    <property type="entry name" value="BCTRLSENSOR"/>
</dbReference>
<protein>
    <recommendedName>
        <fullName evidence="6">Oxygen sensor histidine kinase NreB</fullName>
        <ecNumber evidence="5">2.7.13.3</ecNumber>
    </recommendedName>
    <alternativeName>
        <fullName evidence="20">Nitrogen regulation protein B</fullName>
    </alternativeName>
</protein>
<dbReference type="PIRSF" id="PIRSF037314">
    <property type="entry name" value="STHK_MctS"/>
    <property type="match status" value="1"/>
</dbReference>
<evidence type="ECO:0000256" key="2">
    <source>
        <dbReference type="ARBA" id="ARBA00001966"/>
    </source>
</evidence>
<dbReference type="GO" id="GO:0000155">
    <property type="term" value="F:phosphorelay sensor kinase activity"/>
    <property type="evidence" value="ECO:0007669"/>
    <property type="project" value="InterPro"/>
</dbReference>
<dbReference type="KEGG" id="mars:A8C75_06625"/>
<feature type="transmembrane region" description="Helical" evidence="21">
    <location>
        <begin position="203"/>
        <end position="226"/>
    </location>
</feature>
<dbReference type="PANTHER" id="PTHR24421">
    <property type="entry name" value="NITRATE/NITRITE SENSOR PROTEIN NARX-RELATED"/>
    <property type="match status" value="1"/>
</dbReference>
<dbReference type="STRING" id="1821621.A8C75_06625"/>
<dbReference type="GO" id="GO:0051539">
    <property type="term" value="F:4 iron, 4 sulfur cluster binding"/>
    <property type="evidence" value="ECO:0007669"/>
    <property type="project" value="UniProtKB-KW"/>
</dbReference>
<proteinExistence type="predicted"/>
<dbReference type="InterPro" id="IPR050482">
    <property type="entry name" value="Sensor_HK_TwoCompSys"/>
</dbReference>
<keyword evidence="16" id="KW-0902">Two-component regulatory system</keyword>
<keyword evidence="8" id="KW-0004">4Fe-4S</keyword>
<evidence type="ECO:0000256" key="13">
    <source>
        <dbReference type="ARBA" id="ARBA00022777"/>
    </source>
</evidence>
<evidence type="ECO:0000313" key="23">
    <source>
        <dbReference type="EMBL" id="ANG65131.1"/>
    </source>
</evidence>
<evidence type="ECO:0000256" key="12">
    <source>
        <dbReference type="ARBA" id="ARBA00022723"/>
    </source>
</evidence>
<keyword evidence="7" id="KW-1003">Cell membrane</keyword>
<dbReference type="CDD" id="cd16917">
    <property type="entry name" value="HATPase_UhpB-NarQ-NarX-like"/>
    <property type="match status" value="1"/>
</dbReference>
<dbReference type="EMBL" id="CP015839">
    <property type="protein sequence ID" value="ANG65131.1"/>
    <property type="molecule type" value="Genomic_DNA"/>
</dbReference>
<evidence type="ECO:0000256" key="6">
    <source>
        <dbReference type="ARBA" id="ARBA00017322"/>
    </source>
</evidence>
<evidence type="ECO:0000256" key="9">
    <source>
        <dbReference type="ARBA" id="ARBA00022490"/>
    </source>
</evidence>
<keyword evidence="17" id="KW-0411">Iron-sulfur</keyword>
<comment type="subcellular location">
    <subcellularLocation>
        <location evidence="4">Cell membrane</location>
        <topology evidence="4">Multi-pass membrane protein</topology>
    </subcellularLocation>
    <subcellularLocation>
        <location evidence="3">Cytoplasm</location>
    </subcellularLocation>
</comment>
<feature type="domain" description="Histidine kinase" evidence="22">
    <location>
        <begin position="253"/>
        <end position="449"/>
    </location>
</feature>